<evidence type="ECO:0000313" key="1">
    <source>
        <dbReference type="EMBL" id="GAH12005.1"/>
    </source>
</evidence>
<gene>
    <name evidence="1" type="ORF">S01H4_56195</name>
</gene>
<proteinExistence type="predicted"/>
<dbReference type="AlphaFoldDB" id="X1DUX0"/>
<comment type="caution">
    <text evidence="1">The sequence shown here is derived from an EMBL/GenBank/DDBJ whole genome shotgun (WGS) entry which is preliminary data.</text>
</comment>
<name>X1DUX0_9ZZZZ</name>
<organism evidence="1">
    <name type="scientific">marine sediment metagenome</name>
    <dbReference type="NCBI Taxonomy" id="412755"/>
    <lineage>
        <taxon>unclassified sequences</taxon>
        <taxon>metagenomes</taxon>
        <taxon>ecological metagenomes</taxon>
    </lineage>
</organism>
<reference evidence="1" key="1">
    <citation type="journal article" date="2014" name="Front. Microbiol.">
        <title>High frequency of phylogenetically diverse reductive dehalogenase-homologous genes in deep subseafloor sedimentary metagenomes.</title>
        <authorList>
            <person name="Kawai M."/>
            <person name="Futagami T."/>
            <person name="Toyoda A."/>
            <person name="Takaki Y."/>
            <person name="Nishi S."/>
            <person name="Hori S."/>
            <person name="Arai W."/>
            <person name="Tsubouchi T."/>
            <person name="Morono Y."/>
            <person name="Uchiyama I."/>
            <person name="Ito T."/>
            <person name="Fujiyama A."/>
            <person name="Inagaki F."/>
            <person name="Takami H."/>
        </authorList>
    </citation>
    <scope>NUCLEOTIDE SEQUENCE</scope>
    <source>
        <strain evidence="1">Expedition CK06-06</strain>
    </source>
</reference>
<feature type="non-terminal residue" evidence="1">
    <location>
        <position position="1"/>
    </location>
</feature>
<sequence length="243" mass="28499">DIYTQPNSNITIIEGIFENLSRSYSSIAEFTRNNLNTFTNSFEAFDKNLQFISKVSYYFNEYKKLLRLAEGEKPVYAIFAKLTNGLNTQEKCKKDKGILFITNFDLSFVHEYGVVKKKKELIFKAPVQDLTRIKEKGKVFKKLYIEFTYGKYEFTLPPKAISRVIEYILLARSFDETTIYDEKTAKKLQEIDLDLNELINFIEESINSFFSIKCQYNKSFENIYSHNKDLPPPFGMFPNQMPN</sequence>
<protein>
    <submittedName>
        <fullName evidence="1">Uncharacterized protein</fullName>
    </submittedName>
</protein>
<accession>X1DUX0</accession>
<feature type="non-terminal residue" evidence="1">
    <location>
        <position position="243"/>
    </location>
</feature>
<dbReference type="EMBL" id="BART01032537">
    <property type="protein sequence ID" value="GAH12005.1"/>
    <property type="molecule type" value="Genomic_DNA"/>
</dbReference>